<evidence type="ECO:0000313" key="3">
    <source>
        <dbReference type="EMBL" id="CAH6661395.1"/>
    </source>
</evidence>
<evidence type="ECO:0000313" key="4">
    <source>
        <dbReference type="Proteomes" id="UP001152651"/>
    </source>
</evidence>
<dbReference type="PANTHER" id="PTHR33420">
    <property type="entry name" value="FIMBRIAL SUBUNIT ELFA-RELATED"/>
    <property type="match status" value="1"/>
</dbReference>
<keyword evidence="1" id="KW-0732">Signal</keyword>
<keyword evidence="4" id="KW-1185">Reference proteome</keyword>
<dbReference type="EMBL" id="CALSBS010000023">
    <property type="protein sequence ID" value="CAH6661395.1"/>
    <property type="molecule type" value="Genomic_DNA"/>
</dbReference>
<organism evidence="3 4">
    <name type="scientific">Pseudocitrobacter vendiensis</name>
    <dbReference type="NCBI Taxonomy" id="2488306"/>
    <lineage>
        <taxon>Bacteria</taxon>
        <taxon>Pseudomonadati</taxon>
        <taxon>Pseudomonadota</taxon>
        <taxon>Gammaproteobacteria</taxon>
        <taxon>Enterobacterales</taxon>
        <taxon>Enterobacteriaceae</taxon>
        <taxon>Pseudocitrobacter</taxon>
    </lineage>
</organism>
<gene>
    <name evidence="3" type="ORF">FBBNIHIM_20005</name>
</gene>
<proteinExistence type="predicted"/>
<dbReference type="InterPro" id="IPR000259">
    <property type="entry name" value="Adhesion_dom_fimbrial"/>
</dbReference>
<feature type="signal peptide" evidence="1">
    <location>
        <begin position="1"/>
        <end position="23"/>
    </location>
</feature>
<accession>A0ABM9FEF6</accession>
<sequence>MISGKKTLLALLLSALTSGYTLADVDGGGGKITFTGLVISAPCAIQADDVDKQVNLGEVPASYINANTHSEAVDSSLHLINCDLPNSDNGSGANVTKVDVTFSSGSVEPSDTSLLTNTYASGATNVGIRLLDKNSSNITLGTAQSLDLIASSQTQILPFKAWMEKVGAADVTPGGVTATANYTLTYK</sequence>
<name>A0ABM9FEF6_9ENTR</name>
<feature type="domain" description="Fimbrial-type adhesion" evidence="2">
    <location>
        <begin position="32"/>
        <end position="187"/>
    </location>
</feature>
<reference evidence="3" key="1">
    <citation type="submission" date="2022-05" db="EMBL/GenBank/DDBJ databases">
        <authorList>
            <person name="Blom J."/>
        </authorList>
    </citation>
    <scope>NUCLEOTIDE SEQUENCE</scope>
    <source>
        <strain evidence="3">Type strain: CPO20170097</strain>
    </source>
</reference>
<dbReference type="Gene3D" id="2.60.40.1090">
    <property type="entry name" value="Fimbrial-type adhesion domain"/>
    <property type="match status" value="1"/>
</dbReference>
<feature type="chain" id="PRO_5045939861" evidence="1">
    <location>
        <begin position="24"/>
        <end position="187"/>
    </location>
</feature>
<dbReference type="InterPro" id="IPR050263">
    <property type="entry name" value="Bact_Fimbrial_Adh_Pro"/>
</dbReference>
<evidence type="ECO:0000259" key="2">
    <source>
        <dbReference type="Pfam" id="PF00419"/>
    </source>
</evidence>
<dbReference type="PANTHER" id="PTHR33420:SF11">
    <property type="entry name" value="FIMBRIAL-LIKE PROTEIN"/>
    <property type="match status" value="1"/>
</dbReference>
<dbReference type="SUPFAM" id="SSF49401">
    <property type="entry name" value="Bacterial adhesins"/>
    <property type="match status" value="1"/>
</dbReference>
<dbReference type="InterPro" id="IPR008966">
    <property type="entry name" value="Adhesion_dom_sf"/>
</dbReference>
<protein>
    <submittedName>
        <fullName evidence="3">Fimbrial protein</fullName>
    </submittedName>
</protein>
<dbReference type="InterPro" id="IPR036937">
    <property type="entry name" value="Adhesion_dom_fimbrial_sf"/>
</dbReference>
<evidence type="ECO:0000256" key="1">
    <source>
        <dbReference type="SAM" id="SignalP"/>
    </source>
</evidence>
<dbReference type="Proteomes" id="UP001152651">
    <property type="component" value="Unassembled WGS sequence"/>
</dbReference>
<dbReference type="Pfam" id="PF00419">
    <property type="entry name" value="Fimbrial"/>
    <property type="match status" value="1"/>
</dbReference>
<comment type="caution">
    <text evidence="3">The sequence shown here is derived from an EMBL/GenBank/DDBJ whole genome shotgun (WGS) entry which is preliminary data.</text>
</comment>
<dbReference type="RefSeq" id="WP_253898915.1">
    <property type="nucleotide sequence ID" value="NZ_CALSBS010000023.1"/>
</dbReference>